<dbReference type="SUPFAM" id="SSF54001">
    <property type="entry name" value="Cysteine proteinases"/>
    <property type="match status" value="1"/>
</dbReference>
<evidence type="ECO:0000256" key="5">
    <source>
        <dbReference type="ARBA" id="ARBA00022786"/>
    </source>
</evidence>
<evidence type="ECO:0000256" key="2">
    <source>
        <dbReference type="ARBA" id="ARBA00009326"/>
    </source>
</evidence>
<dbReference type="InterPro" id="IPR001578">
    <property type="entry name" value="Peptidase_C12_UCH"/>
</dbReference>
<sequence length="237" mass="26304">MAEGGSEPKVKWVPLESNPEVMNKFIDVLGVENMQFTDVYGLDPELLGMVPSPCCSLILLFPVTEKYEEFRILEEEKYKKDPQSIPASTYYMKQTISNACGTVAIIHCIANSMDDQLVLKEGPLRKLILESKGMTPLEKGKKLETCQELSEAHQAAGEEGQSSVPSPGDRVDLHFVAFVHRGGQLIELDGRKSTPITHGLCTKETFLSDCAKVCQEFMLRDPSEQRFTMIALASSTN</sequence>
<evidence type="ECO:0000256" key="1">
    <source>
        <dbReference type="ARBA" id="ARBA00000707"/>
    </source>
</evidence>
<dbReference type="GO" id="GO:0006511">
    <property type="term" value="P:ubiquitin-dependent protein catabolic process"/>
    <property type="evidence" value="ECO:0007669"/>
    <property type="project" value="UniProtKB-UniRule"/>
</dbReference>
<dbReference type="InterPro" id="IPR036959">
    <property type="entry name" value="Peptidase_C12_UCH_sf"/>
</dbReference>
<evidence type="ECO:0000313" key="14">
    <source>
        <dbReference type="Proteomes" id="UP001165289"/>
    </source>
</evidence>
<evidence type="ECO:0000313" key="13">
    <source>
        <dbReference type="EMBL" id="KAI6657397.1"/>
    </source>
</evidence>
<dbReference type="CDD" id="cd09616">
    <property type="entry name" value="Peptidase_C12_UCH_L1_L3"/>
    <property type="match status" value="1"/>
</dbReference>
<organism evidence="13 14">
    <name type="scientific">Oopsacas minuta</name>
    <dbReference type="NCBI Taxonomy" id="111878"/>
    <lineage>
        <taxon>Eukaryota</taxon>
        <taxon>Metazoa</taxon>
        <taxon>Porifera</taxon>
        <taxon>Hexactinellida</taxon>
        <taxon>Hexasterophora</taxon>
        <taxon>Lyssacinosida</taxon>
        <taxon>Leucopsacidae</taxon>
        <taxon>Oopsacas</taxon>
    </lineage>
</organism>
<keyword evidence="14" id="KW-1185">Reference proteome</keyword>
<dbReference type="AlphaFoldDB" id="A0AAV7K7V0"/>
<dbReference type="EMBL" id="JAKMXF010000111">
    <property type="protein sequence ID" value="KAI6657397.1"/>
    <property type="molecule type" value="Genomic_DNA"/>
</dbReference>
<dbReference type="GO" id="GO:0004843">
    <property type="term" value="F:cysteine-type deubiquitinase activity"/>
    <property type="evidence" value="ECO:0007669"/>
    <property type="project" value="UniProtKB-UniRule"/>
</dbReference>
<comment type="similarity">
    <text evidence="2 10 11">Belongs to the peptidase C12 family.</text>
</comment>
<evidence type="ECO:0000256" key="10">
    <source>
        <dbReference type="PROSITE-ProRule" id="PRU01393"/>
    </source>
</evidence>
<dbReference type="FunFam" id="3.40.532.10:FF:000006">
    <property type="entry name" value="Ubiquitin carboxyl-terminal hydrolase"/>
    <property type="match status" value="1"/>
</dbReference>
<dbReference type="Proteomes" id="UP001165289">
    <property type="component" value="Unassembled WGS sequence"/>
</dbReference>
<gene>
    <name evidence="13" type="ORF">LOD99_145</name>
</gene>
<dbReference type="PRINTS" id="PR00707">
    <property type="entry name" value="UBCTHYDRLASE"/>
</dbReference>
<evidence type="ECO:0000256" key="11">
    <source>
        <dbReference type="RuleBase" id="RU361215"/>
    </source>
</evidence>
<keyword evidence="7 10" id="KW-0788">Thiol protease</keyword>
<feature type="domain" description="UCH catalytic" evidence="12">
    <location>
        <begin position="11"/>
        <end position="234"/>
    </location>
</feature>
<accession>A0AAV7K7V0</accession>
<dbReference type="EC" id="3.4.19.12" evidence="3 11"/>
<feature type="active site" description="Nucleophile" evidence="10">
    <location>
        <position position="100"/>
    </location>
</feature>
<feature type="site" description="Important for enzyme activity" evidence="10">
    <location>
        <position position="189"/>
    </location>
</feature>
<keyword evidence="4 10" id="KW-0645">Protease</keyword>
<dbReference type="PANTHER" id="PTHR10589">
    <property type="entry name" value="UBIQUITIN CARBOXYL-TERMINAL HYDROLASE"/>
    <property type="match status" value="1"/>
</dbReference>
<protein>
    <recommendedName>
        <fullName evidence="9 11">Ubiquitin carboxyl-terminal hydrolase</fullName>
        <ecNumber evidence="3 11">3.4.19.12</ecNumber>
    </recommendedName>
</protein>
<keyword evidence="5 10" id="KW-0833">Ubl conjugation pathway</keyword>
<dbReference type="InterPro" id="IPR038765">
    <property type="entry name" value="Papain-like_cys_pep_sf"/>
</dbReference>
<feature type="site" description="Transition state stabilizer" evidence="10">
    <location>
        <position position="94"/>
    </location>
</feature>
<dbReference type="Gene3D" id="3.40.532.10">
    <property type="entry name" value="Peptidase C12, ubiquitin carboxyl-terminal hydrolase"/>
    <property type="match status" value="1"/>
</dbReference>
<evidence type="ECO:0000256" key="9">
    <source>
        <dbReference type="ARBA" id="ARBA00073226"/>
    </source>
</evidence>
<evidence type="ECO:0000259" key="12">
    <source>
        <dbReference type="PROSITE" id="PS52048"/>
    </source>
</evidence>
<dbReference type="GO" id="GO:0016579">
    <property type="term" value="P:protein deubiquitination"/>
    <property type="evidence" value="ECO:0007669"/>
    <property type="project" value="TreeGrafter"/>
</dbReference>
<comment type="function">
    <text evidence="8">Ubiquitin-protein hydrolase is involved both in the processing of ubiquitin precursors and of ubiquitinated proteins. This enzyme is a thiol protease that recognizes and hydrolyzes a peptide bond at the C-terminal glycine of ubiquitin.</text>
</comment>
<evidence type="ECO:0000256" key="7">
    <source>
        <dbReference type="ARBA" id="ARBA00022807"/>
    </source>
</evidence>
<dbReference type="GO" id="GO:0005737">
    <property type="term" value="C:cytoplasm"/>
    <property type="evidence" value="ECO:0007669"/>
    <property type="project" value="TreeGrafter"/>
</dbReference>
<evidence type="ECO:0000256" key="4">
    <source>
        <dbReference type="ARBA" id="ARBA00022670"/>
    </source>
</evidence>
<proteinExistence type="inferred from homology"/>
<feature type="active site" description="Proton donor" evidence="10">
    <location>
        <position position="174"/>
    </location>
</feature>
<name>A0AAV7K7V0_9METZ</name>
<evidence type="ECO:0000256" key="3">
    <source>
        <dbReference type="ARBA" id="ARBA00012759"/>
    </source>
</evidence>
<comment type="catalytic activity">
    <reaction evidence="1 10 11">
        <text>Thiol-dependent hydrolysis of ester, thioester, amide, peptide and isopeptide bonds formed by the C-terminal Gly of ubiquitin (a 76-residue protein attached to proteins as an intracellular targeting signal).</text>
        <dbReference type="EC" id="3.4.19.12"/>
    </reaction>
</comment>
<evidence type="ECO:0000256" key="8">
    <source>
        <dbReference type="ARBA" id="ARBA00055560"/>
    </source>
</evidence>
<dbReference type="PROSITE" id="PS52048">
    <property type="entry name" value="UCH_DOMAIN"/>
    <property type="match status" value="1"/>
</dbReference>
<dbReference type="PANTHER" id="PTHR10589:SF17">
    <property type="entry name" value="UBIQUITIN CARBOXYL-TERMINAL HYDROLASE"/>
    <property type="match status" value="1"/>
</dbReference>
<keyword evidence="6 10" id="KW-0378">Hydrolase</keyword>
<dbReference type="Pfam" id="PF01088">
    <property type="entry name" value="Peptidase_C12"/>
    <property type="match status" value="1"/>
</dbReference>
<reference evidence="13 14" key="1">
    <citation type="journal article" date="2023" name="BMC Biol.">
        <title>The compact genome of the sponge Oopsacas minuta (Hexactinellida) is lacking key metazoan core genes.</title>
        <authorList>
            <person name="Santini S."/>
            <person name="Schenkelaars Q."/>
            <person name="Jourda C."/>
            <person name="Duchesne M."/>
            <person name="Belahbib H."/>
            <person name="Rocher C."/>
            <person name="Selva M."/>
            <person name="Riesgo A."/>
            <person name="Vervoort M."/>
            <person name="Leys S.P."/>
            <person name="Kodjabachian L."/>
            <person name="Le Bivic A."/>
            <person name="Borchiellini C."/>
            <person name="Claverie J.M."/>
            <person name="Renard E."/>
        </authorList>
    </citation>
    <scope>NUCLEOTIDE SEQUENCE [LARGE SCALE GENOMIC DNA]</scope>
    <source>
        <strain evidence="13">SPO-2</strain>
    </source>
</reference>
<comment type="caution">
    <text evidence="13">The sequence shown here is derived from an EMBL/GenBank/DDBJ whole genome shotgun (WGS) entry which is preliminary data.</text>
</comment>
<evidence type="ECO:0000256" key="6">
    <source>
        <dbReference type="ARBA" id="ARBA00022801"/>
    </source>
</evidence>